<comment type="caution">
    <text evidence="1">The sequence shown here is derived from an EMBL/GenBank/DDBJ whole genome shotgun (WGS) entry which is preliminary data.</text>
</comment>
<name>A0A9Q5ZF99_NOSLI</name>
<organism evidence="1 2">
    <name type="scientific">Nostoc linckia z8</name>
    <dbReference type="NCBI Taxonomy" id="1628746"/>
    <lineage>
        <taxon>Bacteria</taxon>
        <taxon>Bacillati</taxon>
        <taxon>Cyanobacteriota</taxon>
        <taxon>Cyanophyceae</taxon>
        <taxon>Nostocales</taxon>
        <taxon>Nostocaceae</taxon>
        <taxon>Nostoc</taxon>
    </lineage>
</organism>
<reference evidence="1 2" key="1">
    <citation type="submission" date="2015-02" db="EMBL/GenBank/DDBJ databases">
        <title>Nostoc linckia genome annotation.</title>
        <authorList>
            <person name="Zhou Z."/>
        </authorList>
    </citation>
    <scope>NUCLEOTIDE SEQUENCE [LARGE SCALE GENOMIC DNA]</scope>
    <source>
        <strain evidence="2">z8</strain>
    </source>
</reference>
<sequence length="62" mass="7493">MLLEILNDYSFVHPNIINSQLHELLLRLPKNPNSPNIEKFGFLNYLKYLKFEWTDEMGQRKQ</sequence>
<evidence type="ECO:0000313" key="2">
    <source>
        <dbReference type="Proteomes" id="UP000222310"/>
    </source>
</evidence>
<gene>
    <name evidence="1" type="ORF">VF08_06580</name>
</gene>
<protein>
    <submittedName>
        <fullName evidence="1">Uncharacterized protein</fullName>
    </submittedName>
</protein>
<accession>A0A9Q5ZF99</accession>
<dbReference type="AlphaFoldDB" id="A0A9Q5ZF99"/>
<proteinExistence type="predicted"/>
<dbReference type="EMBL" id="LAHD01000012">
    <property type="protein sequence ID" value="PHK05842.1"/>
    <property type="molecule type" value="Genomic_DNA"/>
</dbReference>
<evidence type="ECO:0000313" key="1">
    <source>
        <dbReference type="EMBL" id="PHK05842.1"/>
    </source>
</evidence>
<dbReference type="Proteomes" id="UP000222310">
    <property type="component" value="Unassembled WGS sequence"/>
</dbReference>